<dbReference type="STRING" id="762845.BCR26_13300"/>
<keyword evidence="2" id="KW-1185">Reference proteome</keyword>
<proteinExistence type="predicted"/>
<protein>
    <recommendedName>
        <fullName evidence="3">LXG domain-containing protein</fullName>
    </recommendedName>
</protein>
<gene>
    <name evidence="1" type="ORF">BCR26_13300</name>
</gene>
<evidence type="ECO:0000313" key="1">
    <source>
        <dbReference type="EMBL" id="OEH82464.1"/>
    </source>
</evidence>
<evidence type="ECO:0008006" key="3">
    <source>
        <dbReference type="Google" id="ProtNLM"/>
    </source>
</evidence>
<evidence type="ECO:0000313" key="2">
    <source>
        <dbReference type="Proteomes" id="UP000095256"/>
    </source>
</evidence>
<dbReference type="Proteomes" id="UP000095256">
    <property type="component" value="Unassembled WGS sequence"/>
</dbReference>
<accession>A0A1E5KX70</accession>
<dbReference type="EMBL" id="MIEK01000022">
    <property type="protein sequence ID" value="OEH82464.1"/>
    <property type="molecule type" value="Genomic_DNA"/>
</dbReference>
<dbReference type="AlphaFoldDB" id="A0A1E5KX70"/>
<reference evidence="1 2" key="1">
    <citation type="submission" date="2016-09" db="EMBL/GenBank/DDBJ databases">
        <authorList>
            <person name="Capua I."/>
            <person name="De Benedictis P."/>
            <person name="Joannis T."/>
            <person name="Lombin L.H."/>
            <person name="Cattoli G."/>
        </authorList>
    </citation>
    <scope>NUCLEOTIDE SEQUENCE [LARGE SCALE GENOMIC DNA]</scope>
    <source>
        <strain evidence="1 2">LMG 25899</strain>
    </source>
</reference>
<organism evidence="1 2">
    <name type="scientific">Enterococcus rivorum</name>
    <dbReference type="NCBI Taxonomy" id="762845"/>
    <lineage>
        <taxon>Bacteria</taxon>
        <taxon>Bacillati</taxon>
        <taxon>Bacillota</taxon>
        <taxon>Bacilli</taxon>
        <taxon>Lactobacillales</taxon>
        <taxon>Enterococcaceae</taxon>
        <taxon>Enterococcus</taxon>
    </lineage>
</organism>
<sequence>MAVQKLEERIQKLHAFNASSASIFSEYESCLAQLNTGISAIANSGAWNASSGTFDIAKMDMRWAKPITDNWKKREQRIKTAKAKEAKQKISKLDGYTIEVYELENGEKLFIIKKGEKIISRKSKPDLYDILDDYKDYLPKERVKVKKLKIMKFEAPLIVPVGKGIDLIGKIGQISQGLGKLRNW</sequence>
<name>A0A1E5KX70_9ENTE</name>
<dbReference type="RefSeq" id="WP_069698540.1">
    <property type="nucleotide sequence ID" value="NZ_MIEK01000022.1"/>
</dbReference>
<comment type="caution">
    <text evidence="1">The sequence shown here is derived from an EMBL/GenBank/DDBJ whole genome shotgun (WGS) entry which is preliminary data.</text>
</comment>